<accession>A0A6J8D372</accession>
<evidence type="ECO:0000256" key="9">
    <source>
        <dbReference type="ARBA" id="ARBA00023242"/>
    </source>
</evidence>
<dbReference type="Gene3D" id="1.10.3450.40">
    <property type="entry name" value="Signal recognition particle, SRP68 subunit, RNA-binding domain"/>
    <property type="match status" value="1"/>
</dbReference>
<organism evidence="14 15">
    <name type="scientific">Mytilus coruscus</name>
    <name type="common">Sea mussel</name>
    <dbReference type="NCBI Taxonomy" id="42192"/>
    <lineage>
        <taxon>Eukaryota</taxon>
        <taxon>Metazoa</taxon>
        <taxon>Spiralia</taxon>
        <taxon>Lophotrochozoa</taxon>
        <taxon>Mollusca</taxon>
        <taxon>Bivalvia</taxon>
        <taxon>Autobranchia</taxon>
        <taxon>Pteriomorphia</taxon>
        <taxon>Mytilida</taxon>
        <taxon>Mytiloidea</taxon>
        <taxon>Mytilidae</taxon>
        <taxon>Mytilinae</taxon>
        <taxon>Mytilus</taxon>
    </lineage>
</organism>
<evidence type="ECO:0000256" key="12">
    <source>
        <dbReference type="PIRNR" id="PIRNR038995"/>
    </source>
</evidence>
<keyword evidence="5 12" id="KW-0963">Cytoplasm</keyword>
<dbReference type="InterPro" id="IPR034652">
    <property type="entry name" value="SRP68-RBD"/>
</dbReference>
<keyword evidence="7 12" id="KW-0694">RNA-binding</keyword>
<evidence type="ECO:0000256" key="6">
    <source>
        <dbReference type="ARBA" id="ARBA00022824"/>
    </source>
</evidence>
<dbReference type="GO" id="GO:0005730">
    <property type="term" value="C:nucleolus"/>
    <property type="evidence" value="ECO:0007669"/>
    <property type="project" value="UniProtKB-SubCell"/>
</dbReference>
<dbReference type="GO" id="GO:0006614">
    <property type="term" value="P:SRP-dependent cotranslational protein targeting to membrane"/>
    <property type="evidence" value="ECO:0007669"/>
    <property type="project" value="InterPro"/>
</dbReference>
<dbReference type="GO" id="GO:0005786">
    <property type="term" value="C:signal recognition particle, endoplasmic reticulum targeting"/>
    <property type="evidence" value="ECO:0007669"/>
    <property type="project" value="UniProtKB-KW"/>
</dbReference>
<dbReference type="Proteomes" id="UP000507470">
    <property type="component" value="Unassembled WGS sequence"/>
</dbReference>
<dbReference type="GO" id="GO:0005783">
    <property type="term" value="C:endoplasmic reticulum"/>
    <property type="evidence" value="ECO:0007669"/>
    <property type="project" value="UniProtKB-SubCell"/>
</dbReference>
<feature type="region of interest" description="Disordered" evidence="13">
    <location>
        <begin position="1"/>
        <end position="20"/>
    </location>
</feature>
<dbReference type="InterPro" id="IPR038253">
    <property type="entry name" value="SRP68_N_sf"/>
</dbReference>
<evidence type="ECO:0000256" key="7">
    <source>
        <dbReference type="ARBA" id="ARBA00022884"/>
    </source>
</evidence>
<evidence type="ECO:0000256" key="3">
    <source>
        <dbReference type="ARBA" id="ARBA00004604"/>
    </source>
</evidence>
<comment type="function">
    <text evidence="12">Component of the signal recognition particle (SRP) complex, a ribonucleoprotein complex that mediates the cotranslational targeting of secretory and membrane proteins to the endoplasmic reticulum (ER). The SRP complex interacts with the signal sequence in nascent secretory and membrane proteins and directs them to the membrane of the ER.</text>
</comment>
<comment type="similarity">
    <text evidence="4 12">Belongs to the SRP68 family.</text>
</comment>
<dbReference type="Pfam" id="PF16969">
    <property type="entry name" value="SRP68"/>
    <property type="match status" value="1"/>
</dbReference>
<dbReference type="GO" id="GO:0008312">
    <property type="term" value="F:7S RNA binding"/>
    <property type="evidence" value="ECO:0007669"/>
    <property type="project" value="InterPro"/>
</dbReference>
<dbReference type="FunFam" id="1.10.3450.40:FF:000001">
    <property type="entry name" value="Signal recognition particle subunit SRP68"/>
    <property type="match status" value="1"/>
</dbReference>
<evidence type="ECO:0000256" key="13">
    <source>
        <dbReference type="SAM" id="MobiDB-lite"/>
    </source>
</evidence>
<sequence>MPTFHVSEMAAGTESMTGENVDELGTQEVPVSQKLTFEVLQIVKEAQQQHGLRHGDFQRYRGYCSRRIRRLRKSLHFPQGNNRKVTPKKIDMETITDVRFLHLPLFCAERAWYYAMQLKSEANTEQRKKFHMLAKIKKAVTYAEELAELCKSPKCDAQTQLESQAYLSWIQAGMYFEQEVWDKAMKLYTQAKTIYEKLASAFTEDSQALYLQMVDEVSPNIRYCAYNIGDESAIAELKEMRRKGGEDQLTSHLDDLLSQTREKQTATLSEVTWLGRSVPVKSEPVRVFLINVQESTKEIESTDGIDSKISIYESLLKQCIDSQQILRDSLHDDANFKASQRGQAIEGKISNQHYLHSYLMYIRLTKTVDRNLLLIEKLKQYLPGKPIPDGHKITKPQDLVRLYDIIIQNLNEIPNLQGVETDLSEETAVKSTSYKAFRSYYIAQSFLAAKKWTETIALYERVLGYASQALKGCKKLKNLSKQEICSIEELVNRVNGEKYSCHANSILDLETVAEPVADISLIKKKPLIDRFDDYIEDKSVTTKKPNLVSFPPDFEPIPCRPLFFDLALNHVEFPSIEGKMEQKKSGGITGMVKGWLWGGGKK</sequence>
<dbReference type="GO" id="GO:0005829">
    <property type="term" value="C:cytosol"/>
    <property type="evidence" value="ECO:0007669"/>
    <property type="project" value="UniProtKB-ARBA"/>
</dbReference>
<dbReference type="InterPro" id="IPR026258">
    <property type="entry name" value="SRP68"/>
</dbReference>
<protein>
    <recommendedName>
        <fullName evidence="11 12">Signal recognition particle subunit SRP68</fullName>
        <shortName evidence="12">SRP68</shortName>
    </recommendedName>
</protein>
<evidence type="ECO:0000313" key="14">
    <source>
        <dbReference type="EMBL" id="CAC5402336.1"/>
    </source>
</evidence>
<evidence type="ECO:0000256" key="5">
    <source>
        <dbReference type="ARBA" id="ARBA00022490"/>
    </source>
</evidence>
<keyword evidence="9" id="KW-0539">Nucleus</keyword>
<evidence type="ECO:0000256" key="8">
    <source>
        <dbReference type="ARBA" id="ARBA00023135"/>
    </source>
</evidence>
<evidence type="ECO:0000256" key="4">
    <source>
        <dbReference type="ARBA" id="ARBA00009352"/>
    </source>
</evidence>
<keyword evidence="10 12" id="KW-0687">Ribonucleoprotein</keyword>
<dbReference type="CDD" id="cd15481">
    <property type="entry name" value="SRP68-RBD"/>
    <property type="match status" value="1"/>
</dbReference>
<keyword evidence="6" id="KW-0256">Endoplasmic reticulum</keyword>
<dbReference type="PIRSF" id="PIRSF038995">
    <property type="entry name" value="SRP68"/>
    <property type="match status" value="1"/>
</dbReference>
<comment type="subcellular location">
    <subcellularLocation>
        <location evidence="2 12">Cytoplasm</location>
    </subcellularLocation>
    <subcellularLocation>
        <location evidence="1">Endoplasmic reticulum</location>
    </subcellularLocation>
    <subcellularLocation>
        <location evidence="3">Nucleus</location>
        <location evidence="3">Nucleolus</location>
    </subcellularLocation>
</comment>
<evidence type="ECO:0000256" key="11">
    <source>
        <dbReference type="ARBA" id="ARBA00029498"/>
    </source>
</evidence>
<keyword evidence="8 12" id="KW-0733">Signal recognition particle</keyword>
<name>A0A6J8D372_MYTCO</name>
<proteinExistence type="inferred from homology"/>
<evidence type="ECO:0000256" key="10">
    <source>
        <dbReference type="ARBA" id="ARBA00023274"/>
    </source>
</evidence>
<gene>
    <name evidence="14" type="ORF">MCOR_36294</name>
</gene>
<evidence type="ECO:0000256" key="1">
    <source>
        <dbReference type="ARBA" id="ARBA00004240"/>
    </source>
</evidence>
<dbReference type="AlphaFoldDB" id="A0A6J8D372"/>
<evidence type="ECO:0000313" key="15">
    <source>
        <dbReference type="Proteomes" id="UP000507470"/>
    </source>
</evidence>
<dbReference type="PANTHER" id="PTHR12860">
    <property type="entry name" value="SIGNAL RECOGNITION PARTICLE 68 KDA PROTEIN"/>
    <property type="match status" value="1"/>
</dbReference>
<dbReference type="OrthoDB" id="10255118at2759"/>
<dbReference type="GO" id="GO:0005047">
    <property type="term" value="F:signal recognition particle binding"/>
    <property type="evidence" value="ECO:0007669"/>
    <property type="project" value="InterPro"/>
</dbReference>
<evidence type="ECO:0000256" key="2">
    <source>
        <dbReference type="ARBA" id="ARBA00004496"/>
    </source>
</evidence>
<dbReference type="GO" id="GO:0030942">
    <property type="term" value="F:endoplasmic reticulum signal peptide binding"/>
    <property type="evidence" value="ECO:0007669"/>
    <property type="project" value="InterPro"/>
</dbReference>
<dbReference type="PANTHER" id="PTHR12860:SF0">
    <property type="entry name" value="SIGNAL RECOGNITION PARTICLE SUBUNIT SRP68"/>
    <property type="match status" value="1"/>
</dbReference>
<reference evidence="14 15" key="1">
    <citation type="submission" date="2020-06" db="EMBL/GenBank/DDBJ databases">
        <authorList>
            <person name="Li R."/>
            <person name="Bekaert M."/>
        </authorList>
    </citation>
    <scope>NUCLEOTIDE SEQUENCE [LARGE SCALE GENOMIC DNA]</scope>
    <source>
        <strain evidence="15">wild</strain>
    </source>
</reference>
<dbReference type="EMBL" id="CACVKT020006490">
    <property type="protein sequence ID" value="CAC5402336.1"/>
    <property type="molecule type" value="Genomic_DNA"/>
</dbReference>
<keyword evidence="15" id="KW-1185">Reference proteome</keyword>